<dbReference type="GO" id="GO:0005829">
    <property type="term" value="C:cytosol"/>
    <property type="evidence" value="ECO:0007669"/>
    <property type="project" value="TreeGrafter"/>
</dbReference>
<feature type="domain" description="MoaB/Mog" evidence="3">
    <location>
        <begin position="176"/>
        <end position="314"/>
    </location>
</feature>
<dbReference type="SUPFAM" id="SSF53218">
    <property type="entry name" value="Molybdenum cofactor biosynthesis proteins"/>
    <property type="match status" value="1"/>
</dbReference>
<keyword evidence="2" id="KW-0501">Molybdenum cofactor biosynthesis</keyword>
<accession>A0A3B1C4T8</accession>
<dbReference type="SUPFAM" id="SSF63867">
    <property type="entry name" value="MoeA C-terminal domain-like"/>
    <property type="match status" value="1"/>
</dbReference>
<dbReference type="InterPro" id="IPR005110">
    <property type="entry name" value="MoeA_linker/N"/>
</dbReference>
<sequence>MKLVSEAKQIIDDHIEPATLIERTPITRATGRILAGEVKSDIDLPPFNRVSMDGYAVISSDGPGEYEVIEYVPAGAVGAKTVTPGHVTRIMTGAPLPDGADAVIQVEKTGGFVDVGEKAEIKEQIKKGKNFSPKGEDVLMGDVVLTGGVVIEAPEVATLATVGADPVEVFRQPTVAILSTGDELVAPNEKPKPGQIRDSNRFSLFSQVALMGVMPTLLGVARDNEAEVDAKIAEGLSYDFLLVSGGVSAGDKDFVPGALAKSGYDIKLYKVRVKPGKPLVFGVADGGRYVFGVPGNPVSGMVIFELFIKPAIKKRQGLIVTENQRVTATLSEDFKRKKGAREEYIPVKLKWEGNGYTAERLDYHGSAHIHAMTHANALLKIPIDTTEALAGWVGEAIIFR</sequence>
<dbReference type="Gene3D" id="3.90.105.10">
    <property type="entry name" value="Molybdopterin biosynthesis moea protein, domain 2"/>
    <property type="match status" value="1"/>
</dbReference>
<dbReference type="GO" id="GO:0061599">
    <property type="term" value="F:molybdopterin molybdotransferase activity"/>
    <property type="evidence" value="ECO:0007669"/>
    <property type="project" value="UniProtKB-EC"/>
</dbReference>
<dbReference type="Gene3D" id="2.40.340.10">
    <property type="entry name" value="MoeA, C-terminal, domain IV"/>
    <property type="match status" value="1"/>
</dbReference>
<protein>
    <submittedName>
        <fullName evidence="4">Molybdopterin molybdenumtransferase</fullName>
        <ecNumber evidence="4">2.10.1.1</ecNumber>
    </submittedName>
</protein>
<reference evidence="4" key="1">
    <citation type="submission" date="2018-06" db="EMBL/GenBank/DDBJ databases">
        <authorList>
            <person name="Zhirakovskaya E."/>
        </authorList>
    </citation>
    <scope>NUCLEOTIDE SEQUENCE</scope>
</reference>
<comment type="pathway">
    <text evidence="1">Cofactor biosynthesis; molybdopterin biosynthesis.</text>
</comment>
<name>A0A3B1C4T8_9ZZZZ</name>
<dbReference type="Pfam" id="PF03453">
    <property type="entry name" value="MoeA_N"/>
    <property type="match status" value="1"/>
</dbReference>
<evidence type="ECO:0000259" key="3">
    <source>
        <dbReference type="SMART" id="SM00852"/>
    </source>
</evidence>
<dbReference type="EC" id="2.10.1.1" evidence="4"/>
<dbReference type="SMART" id="SM00852">
    <property type="entry name" value="MoCF_biosynth"/>
    <property type="match status" value="1"/>
</dbReference>
<dbReference type="GO" id="GO:0006777">
    <property type="term" value="P:Mo-molybdopterin cofactor biosynthetic process"/>
    <property type="evidence" value="ECO:0007669"/>
    <property type="project" value="UniProtKB-KW"/>
</dbReference>
<dbReference type="NCBIfam" id="NF045515">
    <property type="entry name" value="Glp_gephyrin"/>
    <property type="match status" value="1"/>
</dbReference>
<dbReference type="InterPro" id="IPR008284">
    <property type="entry name" value="MoCF_biosynth_CS"/>
</dbReference>
<dbReference type="Pfam" id="PF00994">
    <property type="entry name" value="MoCF_biosynth"/>
    <property type="match status" value="1"/>
</dbReference>
<dbReference type="FunFam" id="2.170.190.11:FF:000001">
    <property type="entry name" value="Molybdopterin molybdenumtransferase"/>
    <property type="match status" value="1"/>
</dbReference>
<dbReference type="InterPro" id="IPR036135">
    <property type="entry name" value="MoeA_linker/N_sf"/>
</dbReference>
<proteinExistence type="predicted"/>
<dbReference type="EMBL" id="UOGE01000106">
    <property type="protein sequence ID" value="VAX25536.1"/>
    <property type="molecule type" value="Genomic_DNA"/>
</dbReference>
<dbReference type="Gene3D" id="3.40.980.10">
    <property type="entry name" value="MoaB/Mog-like domain"/>
    <property type="match status" value="1"/>
</dbReference>
<organism evidence="4">
    <name type="scientific">hydrothermal vent metagenome</name>
    <dbReference type="NCBI Taxonomy" id="652676"/>
    <lineage>
        <taxon>unclassified sequences</taxon>
        <taxon>metagenomes</taxon>
        <taxon>ecological metagenomes</taxon>
    </lineage>
</organism>
<gene>
    <name evidence="4" type="ORF">MNBD_NITROSPINAE02-1208</name>
</gene>
<dbReference type="InterPro" id="IPR036425">
    <property type="entry name" value="MoaB/Mog-like_dom_sf"/>
</dbReference>
<dbReference type="InterPro" id="IPR005111">
    <property type="entry name" value="MoeA_C_domain_IV"/>
</dbReference>
<dbReference type="InterPro" id="IPR038987">
    <property type="entry name" value="MoeA-like"/>
</dbReference>
<dbReference type="PANTHER" id="PTHR10192">
    <property type="entry name" value="MOLYBDOPTERIN BIOSYNTHESIS PROTEIN"/>
    <property type="match status" value="1"/>
</dbReference>
<keyword evidence="4" id="KW-0808">Transferase</keyword>
<dbReference type="InterPro" id="IPR036688">
    <property type="entry name" value="MoeA_C_domain_IV_sf"/>
</dbReference>
<dbReference type="UniPathway" id="UPA00344"/>
<evidence type="ECO:0000256" key="2">
    <source>
        <dbReference type="ARBA" id="ARBA00023150"/>
    </source>
</evidence>
<evidence type="ECO:0000313" key="4">
    <source>
        <dbReference type="EMBL" id="VAX25536.1"/>
    </source>
</evidence>
<dbReference type="CDD" id="cd00887">
    <property type="entry name" value="MoeA"/>
    <property type="match status" value="1"/>
</dbReference>
<evidence type="ECO:0000256" key="1">
    <source>
        <dbReference type="ARBA" id="ARBA00005046"/>
    </source>
</evidence>
<dbReference type="PANTHER" id="PTHR10192:SF5">
    <property type="entry name" value="GEPHYRIN"/>
    <property type="match status" value="1"/>
</dbReference>
<dbReference type="SUPFAM" id="SSF63882">
    <property type="entry name" value="MoeA N-terminal region -like"/>
    <property type="match status" value="1"/>
</dbReference>
<dbReference type="Pfam" id="PF03454">
    <property type="entry name" value="MoeA_C"/>
    <property type="match status" value="1"/>
</dbReference>
<dbReference type="PROSITE" id="PS01079">
    <property type="entry name" value="MOCF_BIOSYNTHESIS_2"/>
    <property type="match status" value="1"/>
</dbReference>
<dbReference type="InterPro" id="IPR001453">
    <property type="entry name" value="MoaB/Mog_dom"/>
</dbReference>
<dbReference type="Gene3D" id="2.170.190.11">
    <property type="entry name" value="Molybdopterin biosynthesis moea protein, domain 3"/>
    <property type="match status" value="1"/>
</dbReference>
<dbReference type="AlphaFoldDB" id="A0A3B1C4T8"/>